<name>A0ABY2IKQ7_9MICO</name>
<dbReference type="Gene3D" id="3.90.550.10">
    <property type="entry name" value="Spore Coat Polysaccharide Biosynthesis Protein SpsA, Chain A"/>
    <property type="match status" value="1"/>
</dbReference>
<evidence type="ECO:0000256" key="2">
    <source>
        <dbReference type="ARBA" id="ARBA00006739"/>
    </source>
</evidence>
<proteinExistence type="inferred from homology"/>
<organism evidence="5 6">
    <name type="scientific">Cryobacterium glucosi</name>
    <dbReference type="NCBI Taxonomy" id="1259175"/>
    <lineage>
        <taxon>Bacteria</taxon>
        <taxon>Bacillati</taxon>
        <taxon>Actinomycetota</taxon>
        <taxon>Actinomycetes</taxon>
        <taxon>Micrococcales</taxon>
        <taxon>Microbacteriaceae</taxon>
        <taxon>Cryobacterium</taxon>
    </lineage>
</organism>
<dbReference type="RefSeq" id="WP_134561793.1">
    <property type="nucleotide sequence ID" value="NZ_SOFS01000025.1"/>
</dbReference>
<dbReference type="SUPFAM" id="SSF53448">
    <property type="entry name" value="Nucleotide-diphospho-sugar transferases"/>
    <property type="match status" value="1"/>
</dbReference>
<protein>
    <submittedName>
        <fullName evidence="5">Glycosyltransferase family 2 protein</fullName>
    </submittedName>
</protein>
<sequence length="292" mass="31414">MSVQSVLFGNDAYEILRAAQAMANSVKWARSDGLVGAWTLLLGDCSAEPVLGADILEEIRAVVAAEAGELIYRVFGKNLGSAAGHNALAALSGAELILILNPDAIVAPDTVRSLTRAVTGSVGIAEARQIPIEHPKDFEVNTGNTSWASTACALTPRAAFDTIGGFDSDTFFLYCDDVDYSWRLRLAGYRVVFEPSARVFHDKRLTQTGDWPPTSAEVYYSAEAALFIAHKYSHPEIVEKLIAQFQNEGTDAVLKAVAAFHLKSKSGSLPAPLDAGHLVGQFIGDKYAVHRF</sequence>
<keyword evidence="6" id="KW-1185">Reference proteome</keyword>
<dbReference type="EMBL" id="SOFS01000025">
    <property type="protein sequence ID" value="TFC19376.1"/>
    <property type="molecule type" value="Genomic_DNA"/>
</dbReference>
<comment type="caution">
    <text evidence="5">The sequence shown here is derived from an EMBL/GenBank/DDBJ whole genome shotgun (WGS) entry which is preliminary data.</text>
</comment>
<evidence type="ECO:0000256" key="4">
    <source>
        <dbReference type="ARBA" id="ARBA00022679"/>
    </source>
</evidence>
<evidence type="ECO:0000313" key="5">
    <source>
        <dbReference type="EMBL" id="TFC19376.1"/>
    </source>
</evidence>
<gene>
    <name evidence="5" type="ORF">E3O46_12470</name>
</gene>
<keyword evidence="3" id="KW-0328">Glycosyltransferase</keyword>
<evidence type="ECO:0000256" key="3">
    <source>
        <dbReference type="ARBA" id="ARBA00022676"/>
    </source>
</evidence>
<reference evidence="5 6" key="1">
    <citation type="submission" date="2019-03" db="EMBL/GenBank/DDBJ databases">
        <title>Genomics of glacier-inhabiting Cryobacterium strains.</title>
        <authorList>
            <person name="Liu Q."/>
            <person name="Xin Y.-H."/>
        </authorList>
    </citation>
    <scope>NUCLEOTIDE SEQUENCE [LARGE SCALE GENOMIC DNA]</scope>
    <source>
        <strain evidence="5 6">MDB1-5</strain>
    </source>
</reference>
<dbReference type="InterPro" id="IPR029044">
    <property type="entry name" value="Nucleotide-diphossugar_trans"/>
</dbReference>
<dbReference type="PANTHER" id="PTHR43179">
    <property type="entry name" value="RHAMNOSYLTRANSFERASE WBBL"/>
    <property type="match status" value="1"/>
</dbReference>
<evidence type="ECO:0000313" key="6">
    <source>
        <dbReference type="Proteomes" id="UP000297604"/>
    </source>
</evidence>
<evidence type="ECO:0000256" key="1">
    <source>
        <dbReference type="ARBA" id="ARBA00004776"/>
    </source>
</evidence>
<keyword evidence="4" id="KW-0808">Transferase</keyword>
<dbReference type="Proteomes" id="UP000297604">
    <property type="component" value="Unassembled WGS sequence"/>
</dbReference>
<comment type="similarity">
    <text evidence="2">Belongs to the glycosyltransferase 2 family.</text>
</comment>
<accession>A0ABY2IKQ7</accession>
<comment type="pathway">
    <text evidence="1">Cell wall biogenesis; cell wall polysaccharide biosynthesis.</text>
</comment>
<dbReference type="PANTHER" id="PTHR43179:SF12">
    <property type="entry name" value="GALACTOFURANOSYLTRANSFERASE GLFT2"/>
    <property type="match status" value="1"/>
</dbReference>